<dbReference type="GO" id="GO:0008962">
    <property type="term" value="F:phosphatidylglycerophosphatase activity"/>
    <property type="evidence" value="ECO:0007669"/>
    <property type="project" value="InterPro"/>
</dbReference>
<dbReference type="GO" id="GO:0006629">
    <property type="term" value="P:lipid metabolic process"/>
    <property type="evidence" value="ECO:0007669"/>
    <property type="project" value="InterPro"/>
</dbReference>
<comment type="caution">
    <text evidence="1">The sequence shown here is derived from an EMBL/GenBank/DDBJ whole genome shotgun (WGS) entry which is preliminary data.</text>
</comment>
<reference evidence="1" key="1">
    <citation type="journal article" date="2014" name="Front. Microbiol.">
        <title>High frequency of phylogenetically diverse reductive dehalogenase-homologous genes in deep subseafloor sedimentary metagenomes.</title>
        <authorList>
            <person name="Kawai M."/>
            <person name="Futagami T."/>
            <person name="Toyoda A."/>
            <person name="Takaki Y."/>
            <person name="Nishi S."/>
            <person name="Hori S."/>
            <person name="Arai W."/>
            <person name="Tsubouchi T."/>
            <person name="Morono Y."/>
            <person name="Uchiyama I."/>
            <person name="Ito T."/>
            <person name="Fujiyama A."/>
            <person name="Inagaki F."/>
            <person name="Takami H."/>
        </authorList>
    </citation>
    <scope>NUCLEOTIDE SEQUENCE</scope>
    <source>
        <strain evidence="1">Expedition CK06-06</strain>
    </source>
</reference>
<dbReference type="SUPFAM" id="SSF101307">
    <property type="entry name" value="YutG-like"/>
    <property type="match status" value="1"/>
</dbReference>
<dbReference type="InterPro" id="IPR036681">
    <property type="entry name" value="PgpA-like_sf"/>
</dbReference>
<dbReference type="AlphaFoldDB" id="X1F228"/>
<evidence type="ECO:0000313" key="1">
    <source>
        <dbReference type="EMBL" id="GAH26620.1"/>
    </source>
</evidence>
<evidence type="ECO:0008006" key="2">
    <source>
        <dbReference type="Google" id="ProtNLM"/>
    </source>
</evidence>
<proteinExistence type="predicted"/>
<feature type="non-terminal residue" evidence="1">
    <location>
        <position position="1"/>
    </location>
</feature>
<sequence>EKISGGWGIMGDDIAAGVLANLIIQALRTMLGW</sequence>
<gene>
    <name evidence="1" type="ORF">S01H4_66753</name>
</gene>
<dbReference type="EMBL" id="BART01041520">
    <property type="protein sequence ID" value="GAH26620.1"/>
    <property type="molecule type" value="Genomic_DNA"/>
</dbReference>
<protein>
    <recommendedName>
        <fullName evidence="2">YutG/PgpA domain-containing protein</fullName>
    </recommendedName>
</protein>
<name>X1F228_9ZZZZ</name>
<organism evidence="1">
    <name type="scientific">marine sediment metagenome</name>
    <dbReference type="NCBI Taxonomy" id="412755"/>
    <lineage>
        <taxon>unclassified sequences</taxon>
        <taxon>metagenomes</taxon>
        <taxon>ecological metagenomes</taxon>
    </lineage>
</organism>
<accession>X1F228</accession>